<keyword evidence="2" id="KW-0732">Signal</keyword>
<sequence>MPSFSLDFLIVCLSIIALEATAILARNERTSVSSELVFRGVPRAFPYVHRIQRRKRCFCVGGRLNGMGSMIAEMPFLDNTNTGGNFFGFPLFFAGFDRSAVSSAFSGGYSSYRQTSRFMNRPDGPPIGLPNFNMITSDINRVKINNQTGTRNPRVSSQVVGPGFILAPQRSTRVSSFERNRNGTAIDRTTLPPVRGGTSGRGERTGKLVQIGRNQTGQIEQPCTLDKSRKPGTPCPPELNNSLSGINRVSENSRGSGQKLSPYSQGLGFSGVRSPQRAGKASSLEKGSNNKTIYSGTPSFTSTTIPQKTVQPTQNQTSEQLLNIGNNKTGQIGSPCNLGAPGKHDSPCDNQELQSENSKNTLTKFGNSLLSTINATNAGSDTPEASNLFYHQIHKNSSRSVIQIDSRKNKSISNDALKITGIINSSVTDQIKVSGTVSNSTRFQKNDDSLDPCSDCTP</sequence>
<comment type="caution">
    <text evidence="3">The sequence shown here is derived from an EMBL/GenBank/DDBJ whole genome shotgun (WGS) entry which is preliminary data.</text>
</comment>
<dbReference type="AlphaFoldDB" id="A0A9P6TC65"/>
<reference evidence="3" key="1">
    <citation type="submission" date="2013-11" db="EMBL/GenBank/DDBJ databases">
        <title>Genome sequence of the fusiform rust pathogen reveals effectors for host alternation and coevolution with pine.</title>
        <authorList>
            <consortium name="DOE Joint Genome Institute"/>
            <person name="Smith K."/>
            <person name="Pendleton A."/>
            <person name="Kubisiak T."/>
            <person name="Anderson C."/>
            <person name="Salamov A."/>
            <person name="Aerts A."/>
            <person name="Riley R."/>
            <person name="Clum A."/>
            <person name="Lindquist E."/>
            <person name="Ence D."/>
            <person name="Campbell M."/>
            <person name="Kronenberg Z."/>
            <person name="Feau N."/>
            <person name="Dhillon B."/>
            <person name="Hamelin R."/>
            <person name="Burleigh J."/>
            <person name="Smith J."/>
            <person name="Yandell M."/>
            <person name="Nelson C."/>
            <person name="Grigoriev I."/>
            <person name="Davis J."/>
        </authorList>
    </citation>
    <scope>NUCLEOTIDE SEQUENCE</scope>
    <source>
        <strain evidence="3">G11</strain>
    </source>
</reference>
<evidence type="ECO:0000256" key="1">
    <source>
        <dbReference type="SAM" id="MobiDB-lite"/>
    </source>
</evidence>
<name>A0A9P6TC65_9BASI</name>
<feature type="compositionally biased region" description="Polar residues" evidence="1">
    <location>
        <begin position="239"/>
        <end position="264"/>
    </location>
</feature>
<organism evidence="3 4">
    <name type="scientific">Cronartium quercuum f. sp. fusiforme G11</name>
    <dbReference type="NCBI Taxonomy" id="708437"/>
    <lineage>
        <taxon>Eukaryota</taxon>
        <taxon>Fungi</taxon>
        <taxon>Dikarya</taxon>
        <taxon>Basidiomycota</taxon>
        <taxon>Pucciniomycotina</taxon>
        <taxon>Pucciniomycetes</taxon>
        <taxon>Pucciniales</taxon>
        <taxon>Coleosporiaceae</taxon>
        <taxon>Cronartium</taxon>
    </lineage>
</organism>
<feature type="region of interest" description="Disordered" evidence="1">
    <location>
        <begin position="223"/>
        <end position="312"/>
    </location>
</feature>
<protein>
    <submittedName>
        <fullName evidence="3">Uncharacterized protein</fullName>
    </submittedName>
</protein>
<accession>A0A9P6TC65</accession>
<keyword evidence="4" id="KW-1185">Reference proteome</keyword>
<feature type="region of interest" description="Disordered" evidence="1">
    <location>
        <begin position="186"/>
        <end position="208"/>
    </location>
</feature>
<dbReference type="EMBL" id="MU167278">
    <property type="protein sequence ID" value="KAG0145328.1"/>
    <property type="molecule type" value="Genomic_DNA"/>
</dbReference>
<feature type="signal peptide" evidence="2">
    <location>
        <begin position="1"/>
        <end position="25"/>
    </location>
</feature>
<feature type="compositionally biased region" description="Polar residues" evidence="1">
    <location>
        <begin position="285"/>
        <end position="312"/>
    </location>
</feature>
<evidence type="ECO:0000256" key="2">
    <source>
        <dbReference type="SAM" id="SignalP"/>
    </source>
</evidence>
<gene>
    <name evidence="3" type="ORF">CROQUDRAFT_658773</name>
</gene>
<feature type="chain" id="PRO_5040210712" evidence="2">
    <location>
        <begin position="26"/>
        <end position="458"/>
    </location>
</feature>
<evidence type="ECO:0000313" key="4">
    <source>
        <dbReference type="Proteomes" id="UP000886653"/>
    </source>
</evidence>
<dbReference type="Proteomes" id="UP000886653">
    <property type="component" value="Unassembled WGS sequence"/>
</dbReference>
<evidence type="ECO:0000313" key="3">
    <source>
        <dbReference type="EMBL" id="KAG0145328.1"/>
    </source>
</evidence>
<proteinExistence type="predicted"/>